<organism evidence="1 2">
    <name type="scientific">Photobacterium aphoticum</name>
    <dbReference type="NCBI Taxonomy" id="754436"/>
    <lineage>
        <taxon>Bacteria</taxon>
        <taxon>Pseudomonadati</taxon>
        <taxon>Pseudomonadota</taxon>
        <taxon>Gammaproteobacteria</taxon>
        <taxon>Vibrionales</taxon>
        <taxon>Vibrionaceae</taxon>
        <taxon>Photobacterium</taxon>
    </lineage>
</organism>
<evidence type="ECO:0000313" key="2">
    <source>
        <dbReference type="Proteomes" id="UP000029227"/>
    </source>
</evidence>
<gene>
    <name evidence="1" type="ORF">JCM19237_284</name>
</gene>
<dbReference type="Proteomes" id="UP000029227">
    <property type="component" value="Unassembled WGS sequence"/>
</dbReference>
<reference evidence="1 2" key="1">
    <citation type="journal article" date="2014" name="Genome Announc.">
        <title>Draft Genome Sequences of Two Vibrionaceae Species, Vibrio ponticus C121 and Photobacterium aphoticum C119, Isolated as Coral Reef Microbiota.</title>
        <authorList>
            <person name="Al-saari N."/>
            <person name="Meirelles P.M."/>
            <person name="Mino S."/>
            <person name="Suda W."/>
            <person name="Oshima K."/>
            <person name="Hattori M."/>
            <person name="Ohkuma M."/>
            <person name="Thompson F.L."/>
            <person name="Gomez-Gil B."/>
            <person name="Sawabe T."/>
            <person name="Sawabe T."/>
        </authorList>
    </citation>
    <scope>NUCLEOTIDE SEQUENCE [LARGE SCALE GENOMIC DNA]</scope>
    <source>
        <strain evidence="1 2">JCM 19237</strain>
    </source>
</reference>
<sequence>MKAIKLAKLKKLLPVLRQEIKAKIDEKAAHAQVMLPAGGPAAAAAYSCLVINSLMTDALIEHGFSHARMVAGKAAFGVNKGKFGVLDYGYSQQADTLNVLGLAGDENTFYGHAWIEIPDLKIIVDALLPELQTILAMDNSMRGFNDNTCLLSKDMIVESSNTISFAKIIDEFAIGHHYQKNAELTESANIRIDNFRSVLGL</sequence>
<name>A0A090R1C1_9GAMM</name>
<protein>
    <submittedName>
        <fullName evidence="1">Uncharacterized protein</fullName>
    </submittedName>
</protein>
<proteinExistence type="predicted"/>
<dbReference type="EMBL" id="BBMN01000020">
    <property type="protein sequence ID" value="GAL07904.1"/>
    <property type="molecule type" value="Genomic_DNA"/>
</dbReference>
<comment type="caution">
    <text evidence="1">The sequence shown here is derived from an EMBL/GenBank/DDBJ whole genome shotgun (WGS) entry which is preliminary data.</text>
</comment>
<dbReference type="STRING" id="754436.JCM19237_284"/>
<evidence type="ECO:0000313" key="1">
    <source>
        <dbReference type="EMBL" id="GAL07904.1"/>
    </source>
</evidence>
<dbReference type="AlphaFoldDB" id="A0A090R1C1"/>
<accession>A0A090R1C1</accession>